<dbReference type="InterPro" id="IPR004358">
    <property type="entry name" value="Sig_transdc_His_kin-like_C"/>
</dbReference>
<dbReference type="InterPro" id="IPR003594">
    <property type="entry name" value="HATPase_dom"/>
</dbReference>
<dbReference type="CDD" id="cd00082">
    <property type="entry name" value="HisKA"/>
    <property type="match status" value="1"/>
</dbReference>
<dbReference type="PRINTS" id="PR00344">
    <property type="entry name" value="BCTRLSENSOR"/>
</dbReference>
<protein>
    <recommendedName>
        <fullName evidence="2">histidine kinase</fullName>
        <ecNumber evidence="2">2.7.13.3</ecNumber>
    </recommendedName>
</protein>
<evidence type="ECO:0000256" key="2">
    <source>
        <dbReference type="ARBA" id="ARBA00012438"/>
    </source>
</evidence>
<keyword evidence="7" id="KW-0067">ATP-binding</keyword>
<gene>
    <name evidence="7" type="ORF">OO013_10655</name>
</gene>
<accession>A0ABT3RRT6</accession>
<dbReference type="Gene3D" id="2.130.10.10">
    <property type="entry name" value="YVTN repeat-like/Quinoprotein amine dehydrogenase"/>
    <property type="match status" value="2"/>
</dbReference>
<reference evidence="7 8" key="1">
    <citation type="submission" date="2022-11" db="EMBL/GenBank/DDBJ databases">
        <title>The characterization of three novel Bacteroidetes species and genomic analysis of their roles in tidal elemental geochemical cycles.</title>
        <authorList>
            <person name="Ma K."/>
        </authorList>
    </citation>
    <scope>NUCLEOTIDE SEQUENCE [LARGE SCALE GENOMIC DNA]</scope>
    <source>
        <strain evidence="7 8">M17</strain>
    </source>
</reference>
<dbReference type="InterPro" id="IPR036890">
    <property type="entry name" value="HATPase_C_sf"/>
</dbReference>
<evidence type="ECO:0000313" key="8">
    <source>
        <dbReference type="Proteomes" id="UP001209885"/>
    </source>
</evidence>
<dbReference type="InterPro" id="IPR013783">
    <property type="entry name" value="Ig-like_fold"/>
</dbReference>
<evidence type="ECO:0000256" key="4">
    <source>
        <dbReference type="SAM" id="Coils"/>
    </source>
</evidence>
<sequence length="1034" mass="116397">MNFKLLLQVFFILIFSIFPSKSQDKNGSDLPSYFSLLNYQADIWNSDNGLPNNSIRDIIQDENGFLWFATYNGLCKFDGYDIELYNFSTHPSIKSSGFLSLYFSNTDSSLWIGTNGQGLLKYKDEKFQSFIPENVSNGVITSISDSGKEFILGTREGVLFFNKNTGKYRNVDHPEIAKVTVTDTYILGNNIFITTLANGIFHFDQSMNLLNNYLPSIEWNAVYGISNGSVLFGGTDGLYTLRNNTLAKYTRNDLPGNEVTYIFEDVHGKVFIGTNAGVAILDDGSGYYVGDNIGLRTGVIEVIIEDFEGNYWFGTNDQGLIRFKRGNFINITKYQGLPSNSVHSIIRGDEKIFIGTQNGVAEFYSGEFHFLTSTKGIDVRDIYIENDNSLWLASYSGLIKVENGQIVKQIGLQSEFKSEKIRDIIKYDDSSLLIGTVEGLYIYNFINEEVKLFSNDSDLADSWILNLYRDKKGTIWVSTNGQGLFRIRDKTISKIADNDVNDGNIVFRATELNDGTLLFGSILGLFKIEDDKPKFINGNENILKQTVFQIIKGKRGDLWFTTNNGLLRINEKELINFIHGNTSTLPSAKMYSRSDGMLSNEIASLSIGLADDNGGTWVSTSRGISIIYPSEIKQNLTPPAIHIENIILDGEIVKDSKNIQISPGKHRLEVQFTGISLSQPDKVSYEYMLDGYDETWIKRGNNRSAFYNDIPEGEYTFMVRAINGDGVQSKNAASFSIEKAEYFYKKLWFIVLLAGIIILLFLFIQRSRVKVLKKRNKMLEEMVNQRTSDLNNQKEQIREHRDELLQLNSVKDRLFSIISHDLRGPLNSFGSVLRLLASGNLSADELKMLAGNLSRDVVKIQSFLENLLQWAKSQMSGIKPKPESVNLRLMVDSCAQLIDMDLKFKNITFVNNVDEKITVRYDKNMLKTVVRNLVSNAVKFTNENGEIIVTASVRSGILWLCVKDDGVGMNKETLNDLFSNEDVLSKPGTFQEAGTGLGLNLCKDFVEAQDGEIEVNSEEQKGTQICFSIPDFSI</sequence>
<keyword evidence="3" id="KW-0597">Phosphoprotein</keyword>
<dbReference type="Pfam" id="PF07494">
    <property type="entry name" value="Reg_prop"/>
    <property type="match status" value="2"/>
</dbReference>
<organism evidence="7 8">
    <name type="scientific">Mangrovivirga halotolerans</name>
    <dbReference type="NCBI Taxonomy" id="2993936"/>
    <lineage>
        <taxon>Bacteria</taxon>
        <taxon>Pseudomonadati</taxon>
        <taxon>Bacteroidota</taxon>
        <taxon>Cytophagia</taxon>
        <taxon>Cytophagales</taxon>
        <taxon>Mangrovivirgaceae</taxon>
        <taxon>Mangrovivirga</taxon>
    </lineage>
</organism>
<feature type="coiled-coil region" evidence="4">
    <location>
        <begin position="776"/>
        <end position="810"/>
    </location>
</feature>
<dbReference type="Gene3D" id="2.60.40.10">
    <property type="entry name" value="Immunoglobulins"/>
    <property type="match status" value="1"/>
</dbReference>
<comment type="catalytic activity">
    <reaction evidence="1">
        <text>ATP + protein L-histidine = ADP + protein N-phospho-L-histidine.</text>
        <dbReference type="EC" id="2.7.13.3"/>
    </reaction>
</comment>
<dbReference type="EMBL" id="JAPFQN010000005">
    <property type="protein sequence ID" value="MCX2744330.1"/>
    <property type="molecule type" value="Genomic_DNA"/>
</dbReference>
<evidence type="ECO:0000313" key="7">
    <source>
        <dbReference type="EMBL" id="MCX2744330.1"/>
    </source>
</evidence>
<dbReference type="Gene3D" id="3.30.565.10">
    <property type="entry name" value="Histidine kinase-like ATPase, C-terminal domain"/>
    <property type="match status" value="1"/>
</dbReference>
<comment type="caution">
    <text evidence="7">The sequence shown here is derived from an EMBL/GenBank/DDBJ whole genome shotgun (WGS) entry which is preliminary data.</text>
</comment>
<dbReference type="InterPro" id="IPR011123">
    <property type="entry name" value="Y_Y_Y"/>
</dbReference>
<feature type="domain" description="Histidine kinase" evidence="6">
    <location>
        <begin position="817"/>
        <end position="1033"/>
    </location>
</feature>
<dbReference type="SUPFAM" id="SSF47384">
    <property type="entry name" value="Homodimeric domain of signal transducing histidine kinase"/>
    <property type="match status" value="1"/>
</dbReference>
<dbReference type="Proteomes" id="UP001209885">
    <property type="component" value="Unassembled WGS sequence"/>
</dbReference>
<dbReference type="Pfam" id="PF02518">
    <property type="entry name" value="HATPase_c"/>
    <property type="match status" value="1"/>
</dbReference>
<dbReference type="SMART" id="SM00387">
    <property type="entry name" value="HATPase_c"/>
    <property type="match status" value="1"/>
</dbReference>
<keyword evidence="8" id="KW-1185">Reference proteome</keyword>
<evidence type="ECO:0000256" key="3">
    <source>
        <dbReference type="ARBA" id="ARBA00022553"/>
    </source>
</evidence>
<evidence type="ECO:0000256" key="1">
    <source>
        <dbReference type="ARBA" id="ARBA00000085"/>
    </source>
</evidence>
<keyword evidence="5" id="KW-0472">Membrane</keyword>
<keyword evidence="5" id="KW-0812">Transmembrane</keyword>
<dbReference type="PROSITE" id="PS50109">
    <property type="entry name" value="HIS_KIN"/>
    <property type="match status" value="1"/>
</dbReference>
<evidence type="ECO:0000259" key="6">
    <source>
        <dbReference type="PROSITE" id="PS50109"/>
    </source>
</evidence>
<dbReference type="InterPro" id="IPR003661">
    <property type="entry name" value="HisK_dim/P_dom"/>
</dbReference>
<dbReference type="InterPro" id="IPR036097">
    <property type="entry name" value="HisK_dim/P_sf"/>
</dbReference>
<dbReference type="GO" id="GO:0005524">
    <property type="term" value="F:ATP binding"/>
    <property type="evidence" value="ECO:0007669"/>
    <property type="project" value="UniProtKB-KW"/>
</dbReference>
<dbReference type="EC" id="2.7.13.3" evidence="2"/>
<dbReference type="PANTHER" id="PTHR43547">
    <property type="entry name" value="TWO-COMPONENT HISTIDINE KINASE"/>
    <property type="match status" value="1"/>
</dbReference>
<evidence type="ECO:0000256" key="5">
    <source>
        <dbReference type="SAM" id="Phobius"/>
    </source>
</evidence>
<dbReference type="InterPro" id="IPR015943">
    <property type="entry name" value="WD40/YVTN_repeat-like_dom_sf"/>
</dbReference>
<dbReference type="InterPro" id="IPR011110">
    <property type="entry name" value="Reg_prop"/>
</dbReference>
<keyword evidence="5" id="KW-1133">Transmembrane helix</keyword>
<proteinExistence type="predicted"/>
<dbReference type="SUPFAM" id="SSF55874">
    <property type="entry name" value="ATPase domain of HSP90 chaperone/DNA topoisomerase II/histidine kinase"/>
    <property type="match status" value="1"/>
</dbReference>
<keyword evidence="7" id="KW-0547">Nucleotide-binding</keyword>
<dbReference type="InterPro" id="IPR005467">
    <property type="entry name" value="His_kinase_dom"/>
</dbReference>
<name>A0ABT3RRT6_9BACT</name>
<feature type="transmembrane region" description="Helical" evidence="5">
    <location>
        <begin position="747"/>
        <end position="764"/>
    </location>
</feature>
<dbReference type="Pfam" id="PF07495">
    <property type="entry name" value="Y_Y_Y"/>
    <property type="match status" value="1"/>
</dbReference>
<dbReference type="PANTHER" id="PTHR43547:SF2">
    <property type="entry name" value="HYBRID SIGNAL TRANSDUCTION HISTIDINE KINASE C"/>
    <property type="match status" value="1"/>
</dbReference>
<dbReference type="SMART" id="SM00388">
    <property type="entry name" value="HisKA"/>
    <property type="match status" value="1"/>
</dbReference>
<keyword evidence="4" id="KW-0175">Coiled coil</keyword>
<dbReference type="Gene3D" id="1.10.287.130">
    <property type="match status" value="1"/>
</dbReference>
<dbReference type="RefSeq" id="WP_266056791.1">
    <property type="nucleotide sequence ID" value="NZ_JAPFQN010000005.1"/>
</dbReference>
<dbReference type="SUPFAM" id="SSF63829">
    <property type="entry name" value="Calcium-dependent phosphotriesterase"/>
    <property type="match status" value="2"/>
</dbReference>